<reference evidence="2 3" key="1">
    <citation type="submission" date="2010-12" db="EMBL/GenBank/DDBJ databases">
        <title>Whole genome sequence of Acidiphilium multivorum AIU301.</title>
        <authorList>
            <person name="Narita-Yamada S."/>
            <person name="Nakamura S."/>
            <person name="Ito N."/>
            <person name="Takarada H."/>
            <person name="Katano Y."/>
            <person name="Nakazawa H."/>
            <person name="Hosoyama A."/>
            <person name="Yamada R."/>
            <person name="Fujita N."/>
        </authorList>
    </citation>
    <scope>NUCLEOTIDE SEQUENCE [LARGE SCALE GENOMIC DNA]</scope>
    <source>
        <strain evidence="3">DSM 11245 / JCM 8867 / AIU301</strain>
        <plasmid evidence="2 3">pACMV1</plasmid>
    </source>
</reference>
<proteinExistence type="predicted"/>
<protein>
    <submittedName>
        <fullName evidence="2">Putative transposase for insertion sequence element</fullName>
    </submittedName>
</protein>
<feature type="domain" description="Transposase InsH N-terminal" evidence="1">
    <location>
        <begin position="18"/>
        <end position="116"/>
    </location>
</feature>
<name>F0J7I3_ACIMA</name>
<gene>
    <name evidence="2" type="ordered locus">ACMV_P1_02540</name>
</gene>
<dbReference type="RefSeq" id="WP_013635060.1">
    <property type="nucleotide sequence ID" value="NC_015178.1"/>
</dbReference>
<dbReference type="Pfam" id="PF05598">
    <property type="entry name" value="DUF772"/>
    <property type="match status" value="1"/>
</dbReference>
<dbReference type="KEGG" id="amv:ACMV_P1_02540"/>
<evidence type="ECO:0000313" key="2">
    <source>
        <dbReference type="EMBL" id="BAJ83050.1"/>
    </source>
</evidence>
<keyword evidence="3" id="KW-1185">Reference proteome</keyword>
<dbReference type="AlphaFoldDB" id="F0J7I3"/>
<dbReference type="PANTHER" id="PTHR33803:SF3">
    <property type="entry name" value="BLL1974 PROTEIN"/>
    <property type="match status" value="1"/>
</dbReference>
<dbReference type="EMBL" id="AP012036">
    <property type="protein sequence ID" value="BAJ83050.1"/>
    <property type="molecule type" value="Genomic_DNA"/>
</dbReference>
<geneLocation type="plasmid" evidence="2 3">
    <name>pACMV1</name>
</geneLocation>
<dbReference type="OrthoDB" id="7169055at2"/>
<keyword evidence="2" id="KW-0614">Plasmid</keyword>
<dbReference type="InterPro" id="IPR008490">
    <property type="entry name" value="Transposase_InsH_N"/>
</dbReference>
<accession>F0J7I3</accession>
<organism evidence="2 3">
    <name type="scientific">Acidiphilium multivorum (strain DSM 11245 / JCM 8867 / NBRC 100883 / AIU 301)</name>
    <dbReference type="NCBI Taxonomy" id="926570"/>
    <lineage>
        <taxon>Bacteria</taxon>
        <taxon>Pseudomonadati</taxon>
        <taxon>Pseudomonadota</taxon>
        <taxon>Alphaproteobacteria</taxon>
        <taxon>Acetobacterales</taxon>
        <taxon>Acidocellaceae</taxon>
        <taxon>Acidiphilium</taxon>
    </lineage>
</organism>
<evidence type="ECO:0000313" key="3">
    <source>
        <dbReference type="Proteomes" id="UP000007100"/>
    </source>
</evidence>
<dbReference type="Proteomes" id="UP000007100">
    <property type="component" value="Plasmid pACMV1"/>
</dbReference>
<dbReference type="InterPro" id="IPR047710">
    <property type="entry name" value="Transpos_IS5-like"/>
</dbReference>
<dbReference type="HOGENOM" id="CLU_040038_0_0_5"/>
<sequence length="450" mass="50598">MPPKLNASQDDLELFRSRLENIIDQRHPLTRLARLIDWRVFEERFGALYAEAAGRPALPTRLMVALHLLKHMDRLSDEAICARYLDSPYVQAFCGETHFQHTLPLDRSSMTRWRKRIGAERMEALLAETLAAAERGGAVAEKHYERVTIDTTVQPKAVTHPTDSKLLHRGIETLARMARRHGITLRQSYRRVARYARQEAARLHHGGKRHEAEARVRKLRTWLGRLARDITRKIAGNAEAKAAFAETLGVINRLLRQKRSDRGADKLYSLHAPEVECIGKGKARTRFEFGVKVSIATTNAAAPGGQFVLGMQSQPGNPYDGHTLAGQIEQVERITGVAVARAYRGHGVEAEGRRIFISRQKRGITPTIRRELRRRTAIEPVIGHMKTNGHLGRNFLLGVDGDAINAVLAGAGHNLRLLRRWLIRLLCALVAWLSAPNRSPSPGFTHRQIT</sequence>
<evidence type="ECO:0000259" key="1">
    <source>
        <dbReference type="Pfam" id="PF05598"/>
    </source>
</evidence>
<dbReference type="PANTHER" id="PTHR33803">
    <property type="entry name" value="IS1478 TRANSPOSASE"/>
    <property type="match status" value="1"/>
</dbReference>
<dbReference type="NCBIfam" id="NF033578">
    <property type="entry name" value="transpos_IS5_1"/>
    <property type="match status" value="1"/>
</dbReference>